<dbReference type="Pfam" id="PF12679">
    <property type="entry name" value="ABC2_membrane_2"/>
    <property type="match status" value="1"/>
</dbReference>
<keyword evidence="3" id="KW-1185">Reference proteome</keyword>
<dbReference type="EMBL" id="LT840184">
    <property type="protein sequence ID" value="SMF72741.1"/>
    <property type="molecule type" value="Genomic_DNA"/>
</dbReference>
<feature type="transmembrane region" description="Helical" evidence="1">
    <location>
        <begin position="177"/>
        <end position="198"/>
    </location>
</feature>
<evidence type="ECO:0000256" key="1">
    <source>
        <dbReference type="SAM" id="Phobius"/>
    </source>
</evidence>
<dbReference type="Proteomes" id="UP000192940">
    <property type="component" value="Chromosome I"/>
</dbReference>
<sequence>MKAMTDFFKLIANENMKIYSRVRTWVMIGILAAFNVLMPVLMYLTGASMDLWTSFTWTESFTFMLNTIFTVVIAADMVAGEFTWGTIKLLLIRPWSRGKILMSKFLALILFSLLGTMIVAVVGMLSSALLFSGESAISLSSEGAGMEASALLLLTDYIELFVIALIAFMISTAFRSSSLAIGLSMLMLFTKDLFGLLLNPEKYEWAKYILFLHIDLSDYIHSSVGPGGVGIGFSIAVLVGYCLIFALVSWWAFSKRDVSA</sequence>
<dbReference type="AlphaFoldDB" id="A0A1X7GPI5"/>
<keyword evidence="1" id="KW-0472">Membrane</keyword>
<feature type="transmembrane region" description="Helical" evidence="1">
    <location>
        <begin position="64"/>
        <end position="84"/>
    </location>
</feature>
<dbReference type="PANTHER" id="PTHR37305">
    <property type="entry name" value="INTEGRAL MEMBRANE PROTEIN-RELATED"/>
    <property type="match status" value="1"/>
</dbReference>
<accession>A0A1X7GPI5</accession>
<protein>
    <submittedName>
        <fullName evidence="2">ABC-2 type transport system permease protein</fullName>
    </submittedName>
</protein>
<evidence type="ECO:0000313" key="3">
    <source>
        <dbReference type="Proteomes" id="UP000192940"/>
    </source>
</evidence>
<feature type="transmembrane region" description="Helical" evidence="1">
    <location>
        <begin position="25"/>
        <end position="44"/>
    </location>
</feature>
<keyword evidence="1" id="KW-0812">Transmembrane</keyword>
<dbReference type="GO" id="GO:0005886">
    <property type="term" value="C:plasma membrane"/>
    <property type="evidence" value="ECO:0007669"/>
    <property type="project" value="UniProtKB-SubCell"/>
</dbReference>
<feature type="transmembrane region" description="Helical" evidence="1">
    <location>
        <begin position="105"/>
        <end position="130"/>
    </location>
</feature>
<dbReference type="GO" id="GO:0140359">
    <property type="term" value="F:ABC-type transporter activity"/>
    <property type="evidence" value="ECO:0007669"/>
    <property type="project" value="InterPro"/>
</dbReference>
<evidence type="ECO:0000313" key="2">
    <source>
        <dbReference type="EMBL" id="SMF72741.1"/>
    </source>
</evidence>
<dbReference type="STRING" id="1313296.SAMN05661091_0903"/>
<keyword evidence="1" id="KW-1133">Transmembrane helix</keyword>
<proteinExistence type="predicted"/>
<feature type="transmembrane region" description="Helical" evidence="1">
    <location>
        <begin position="150"/>
        <end position="170"/>
    </location>
</feature>
<gene>
    <name evidence="2" type="ORF">SAMN05661091_0903</name>
</gene>
<dbReference type="PANTHER" id="PTHR37305:SF1">
    <property type="entry name" value="MEMBRANE PROTEIN"/>
    <property type="match status" value="1"/>
</dbReference>
<organism evidence="2 3">
    <name type="scientific">Paenibacillus uliginis N3/975</name>
    <dbReference type="NCBI Taxonomy" id="1313296"/>
    <lineage>
        <taxon>Bacteria</taxon>
        <taxon>Bacillati</taxon>
        <taxon>Bacillota</taxon>
        <taxon>Bacilli</taxon>
        <taxon>Bacillales</taxon>
        <taxon>Paenibacillaceae</taxon>
        <taxon>Paenibacillus</taxon>
    </lineage>
</organism>
<reference evidence="2 3" key="1">
    <citation type="submission" date="2017-04" db="EMBL/GenBank/DDBJ databases">
        <authorList>
            <person name="Afonso C.L."/>
            <person name="Miller P.J."/>
            <person name="Scott M.A."/>
            <person name="Spackman E."/>
            <person name="Goraichik I."/>
            <person name="Dimitrov K.M."/>
            <person name="Suarez D.L."/>
            <person name="Swayne D.E."/>
        </authorList>
    </citation>
    <scope>NUCLEOTIDE SEQUENCE [LARGE SCALE GENOMIC DNA]</scope>
    <source>
        <strain evidence="2 3">N3/975</strain>
    </source>
</reference>
<feature type="transmembrane region" description="Helical" evidence="1">
    <location>
        <begin position="231"/>
        <end position="253"/>
    </location>
</feature>
<name>A0A1X7GPI5_9BACL</name>